<organism evidence="2 3">
    <name type="scientific">Galemys pyrenaicus</name>
    <name type="common">Iberian desman</name>
    <name type="synonym">Pyrenean desman</name>
    <dbReference type="NCBI Taxonomy" id="202257"/>
    <lineage>
        <taxon>Eukaryota</taxon>
        <taxon>Metazoa</taxon>
        <taxon>Chordata</taxon>
        <taxon>Craniata</taxon>
        <taxon>Vertebrata</taxon>
        <taxon>Euteleostomi</taxon>
        <taxon>Mammalia</taxon>
        <taxon>Eutheria</taxon>
        <taxon>Laurasiatheria</taxon>
        <taxon>Eulipotyphla</taxon>
        <taxon>Talpidae</taxon>
        <taxon>Galemys</taxon>
    </lineage>
</organism>
<keyword evidence="3" id="KW-1185">Reference proteome</keyword>
<feature type="compositionally biased region" description="Gly residues" evidence="1">
    <location>
        <begin position="147"/>
        <end position="156"/>
    </location>
</feature>
<feature type="region of interest" description="Disordered" evidence="1">
    <location>
        <begin position="120"/>
        <end position="156"/>
    </location>
</feature>
<evidence type="ECO:0000313" key="2">
    <source>
        <dbReference type="EMBL" id="KAG8514981.1"/>
    </source>
</evidence>
<feature type="compositionally biased region" description="Low complexity" evidence="1">
    <location>
        <begin position="64"/>
        <end position="92"/>
    </location>
</feature>
<sequence length="156" mass="15312">MAGGEARFAALSLVQLHELLEDEGQLAAMVRGMEEVSAGRGRRGPGIAPARGARPGGRAGPGRAGAAAPAAAGMNEAVAGAGTAGAEPGLEARPGRLGREDSGQARAGWGCEVLGTGSGGVRVSGALGTEWTGRPDGQARRSPPSGQGWGRGSGCF</sequence>
<reference evidence="2" key="1">
    <citation type="journal article" date="2021" name="Evol. Appl.">
        <title>The genome of the Pyrenean desman and the effects of bottlenecks and inbreeding on the genomic landscape of an endangered species.</title>
        <authorList>
            <person name="Escoda L."/>
            <person name="Castresana J."/>
        </authorList>
    </citation>
    <scope>NUCLEOTIDE SEQUENCE</scope>
    <source>
        <strain evidence="2">IBE-C5619</strain>
    </source>
</reference>
<protein>
    <submittedName>
        <fullName evidence="2">Uncharacterized protein</fullName>
    </submittedName>
</protein>
<comment type="caution">
    <text evidence="2">The sequence shown here is derived from an EMBL/GenBank/DDBJ whole genome shotgun (WGS) entry which is preliminary data.</text>
</comment>
<dbReference type="EMBL" id="JAGFMF010011719">
    <property type="protein sequence ID" value="KAG8514981.1"/>
    <property type="molecule type" value="Genomic_DNA"/>
</dbReference>
<feature type="compositionally biased region" description="Gly residues" evidence="1">
    <location>
        <begin position="54"/>
        <end position="63"/>
    </location>
</feature>
<feature type="region of interest" description="Disordered" evidence="1">
    <location>
        <begin position="37"/>
        <end position="104"/>
    </location>
</feature>
<proteinExistence type="predicted"/>
<evidence type="ECO:0000313" key="3">
    <source>
        <dbReference type="Proteomes" id="UP000700334"/>
    </source>
</evidence>
<accession>A0A8J6A8S9</accession>
<feature type="compositionally biased region" description="Basic and acidic residues" evidence="1">
    <location>
        <begin position="93"/>
        <end position="103"/>
    </location>
</feature>
<dbReference type="Proteomes" id="UP000700334">
    <property type="component" value="Unassembled WGS sequence"/>
</dbReference>
<name>A0A8J6A8S9_GALPY</name>
<dbReference type="AlphaFoldDB" id="A0A8J6A8S9"/>
<evidence type="ECO:0000256" key="1">
    <source>
        <dbReference type="SAM" id="MobiDB-lite"/>
    </source>
</evidence>
<gene>
    <name evidence="2" type="ORF">J0S82_003877</name>
</gene>
<dbReference type="OrthoDB" id="9685287at2759"/>